<dbReference type="EMBL" id="JAJIAO010000004">
    <property type="protein sequence ID" value="MCK8624868.1"/>
    <property type="molecule type" value="Genomic_DNA"/>
</dbReference>
<feature type="signal peptide" evidence="1">
    <location>
        <begin position="1"/>
        <end position="26"/>
    </location>
</feature>
<sequence length="314" mass="36759">MKLRKIVYLAAFTALCILTFNTKVSASAVPEFDSSYWTTQWRYVQLTAPWKIKLSERYQDPVSKGWSRHTTKTRILPAGSKIYVTKYLDHMTVSLTRPNSIKSKGLGQKSWRYKVKNNLSLRLLGTKVKTTSNYKQAKVRNFSNQTWNYANLSAPYGQHSGFIFKNERDLSTYEKYLDKYSEILEANDSDLSDASKEELDEFHEAQHQIKTYESKSIRLTSQNSRYLAQKYKSSMIKILYQNKIYYASTYDFKPYNTVAELDGISSNLSPTDYQNIIVRLGDKINLYKGLSWHQEIGRFDIVNWKYNGYKWIKQ</sequence>
<dbReference type="Proteomes" id="UP001522905">
    <property type="component" value="Unassembled WGS sequence"/>
</dbReference>
<feature type="chain" id="PRO_5046741283" evidence="1">
    <location>
        <begin position="27"/>
        <end position="314"/>
    </location>
</feature>
<accession>A0ABT0I2C8</accession>
<organism evidence="2 3">
    <name type="scientific">Apilactobacillus xinyiensis</name>
    <dbReference type="NCBI Taxonomy" id="2841032"/>
    <lineage>
        <taxon>Bacteria</taxon>
        <taxon>Bacillati</taxon>
        <taxon>Bacillota</taxon>
        <taxon>Bacilli</taxon>
        <taxon>Lactobacillales</taxon>
        <taxon>Lactobacillaceae</taxon>
        <taxon>Apilactobacillus</taxon>
    </lineage>
</organism>
<protein>
    <submittedName>
        <fullName evidence="2">Uncharacterized protein</fullName>
    </submittedName>
</protein>
<name>A0ABT0I2C8_9LACO</name>
<keyword evidence="1" id="KW-0732">Signal</keyword>
<evidence type="ECO:0000256" key="1">
    <source>
        <dbReference type="SAM" id="SignalP"/>
    </source>
</evidence>
<keyword evidence="3" id="KW-1185">Reference proteome</keyword>
<dbReference type="RefSeq" id="WP_248601755.1">
    <property type="nucleotide sequence ID" value="NZ_CAXMLZ010000002.1"/>
</dbReference>
<reference evidence="2 3" key="1">
    <citation type="submission" date="2021-11" db="EMBL/GenBank/DDBJ databases">
        <title>Comparative genomics of bee honey and flower isolates.</title>
        <authorList>
            <person name="Bechtner J.D."/>
            <person name="Gallus M.K."/>
            <person name="Ehrmann M."/>
        </authorList>
    </citation>
    <scope>NUCLEOTIDE SEQUENCE [LARGE SCALE GENOMIC DNA]</scope>
    <source>
        <strain evidence="2 3">M161</strain>
    </source>
</reference>
<evidence type="ECO:0000313" key="2">
    <source>
        <dbReference type="EMBL" id="MCK8624868.1"/>
    </source>
</evidence>
<comment type="caution">
    <text evidence="2">The sequence shown here is derived from an EMBL/GenBank/DDBJ whole genome shotgun (WGS) entry which is preliminary data.</text>
</comment>
<proteinExistence type="predicted"/>
<gene>
    <name evidence="2" type="ORF">LNP07_04985</name>
</gene>
<evidence type="ECO:0000313" key="3">
    <source>
        <dbReference type="Proteomes" id="UP001522905"/>
    </source>
</evidence>